<evidence type="ECO:0000313" key="2">
    <source>
        <dbReference type="EMBL" id="CCX05152.1"/>
    </source>
</evidence>
<dbReference type="Proteomes" id="UP000018144">
    <property type="component" value="Unassembled WGS sequence"/>
</dbReference>
<evidence type="ECO:0000313" key="3">
    <source>
        <dbReference type="Proteomes" id="UP000018144"/>
    </source>
</evidence>
<feature type="compositionally biased region" description="Basic and acidic residues" evidence="1">
    <location>
        <begin position="1"/>
        <end position="13"/>
    </location>
</feature>
<evidence type="ECO:0000256" key="1">
    <source>
        <dbReference type="SAM" id="MobiDB-lite"/>
    </source>
</evidence>
<proteinExistence type="predicted"/>
<dbReference type="EMBL" id="HF935235">
    <property type="protein sequence ID" value="CCX05152.1"/>
    <property type="molecule type" value="Genomic_DNA"/>
</dbReference>
<sequence length="167" mass="19837">MDRTKQIKRKASDIDENSEPALKKPDIDDEQIDEISDIIKKYPTRRDFRTYLESIDKKDVIAEFLGVVFGYGDRRHCLYCHQDYDALNNSGCVVKHFGEEQSLDEPDEEYNDVEMDCYGQRLNYIIDHEEFLQPPREQYPNCYEGRHWDTLIVWDPDEDDSNAEFEP</sequence>
<dbReference type="AlphaFoldDB" id="U4KV94"/>
<protein>
    <submittedName>
        <fullName evidence="2">Uncharacterized protein</fullName>
    </submittedName>
</protein>
<feature type="region of interest" description="Disordered" evidence="1">
    <location>
        <begin position="1"/>
        <end position="27"/>
    </location>
</feature>
<accession>U4KV94</accession>
<reference evidence="2 3" key="1">
    <citation type="journal article" date="2013" name="PLoS Genet.">
        <title>The genome and development-dependent transcriptomes of Pyronema confluens: a window into fungal evolution.</title>
        <authorList>
            <person name="Traeger S."/>
            <person name="Altegoer F."/>
            <person name="Freitag M."/>
            <person name="Gabaldon T."/>
            <person name="Kempken F."/>
            <person name="Kumar A."/>
            <person name="Marcet-Houben M."/>
            <person name="Poggeler S."/>
            <person name="Stajich J.E."/>
            <person name="Nowrousian M."/>
        </authorList>
    </citation>
    <scope>NUCLEOTIDE SEQUENCE [LARGE SCALE GENOMIC DNA]</scope>
    <source>
        <strain evidence="3">CBS 100304</strain>
        <tissue evidence="2">Vegetative mycelium</tissue>
    </source>
</reference>
<dbReference type="OMA" id="NEADEMV"/>
<name>U4KV94_PYROM</name>
<keyword evidence="3" id="KW-1185">Reference proteome</keyword>
<organism evidence="2 3">
    <name type="scientific">Pyronema omphalodes (strain CBS 100304)</name>
    <name type="common">Pyronema confluens</name>
    <dbReference type="NCBI Taxonomy" id="1076935"/>
    <lineage>
        <taxon>Eukaryota</taxon>
        <taxon>Fungi</taxon>
        <taxon>Dikarya</taxon>
        <taxon>Ascomycota</taxon>
        <taxon>Pezizomycotina</taxon>
        <taxon>Pezizomycetes</taxon>
        <taxon>Pezizales</taxon>
        <taxon>Pyronemataceae</taxon>
        <taxon>Pyronema</taxon>
    </lineage>
</organism>
<gene>
    <name evidence="2" type="ORF">PCON_04739</name>
</gene>